<organism evidence="4 5">
    <name type="scientific">Jaminaea rosea</name>
    <dbReference type="NCBI Taxonomy" id="1569628"/>
    <lineage>
        <taxon>Eukaryota</taxon>
        <taxon>Fungi</taxon>
        <taxon>Dikarya</taxon>
        <taxon>Basidiomycota</taxon>
        <taxon>Ustilaginomycotina</taxon>
        <taxon>Exobasidiomycetes</taxon>
        <taxon>Microstromatales</taxon>
        <taxon>Microstromatales incertae sedis</taxon>
        <taxon>Jaminaea</taxon>
    </lineage>
</organism>
<dbReference type="InterPro" id="IPR002087">
    <property type="entry name" value="Anti_prolifrtn"/>
</dbReference>
<evidence type="ECO:0000256" key="1">
    <source>
        <dbReference type="ARBA" id="ARBA00007989"/>
    </source>
</evidence>
<proteinExistence type="inferred from homology"/>
<dbReference type="GO" id="GO:0005634">
    <property type="term" value="C:nucleus"/>
    <property type="evidence" value="ECO:0007669"/>
    <property type="project" value="TreeGrafter"/>
</dbReference>
<feature type="compositionally biased region" description="Low complexity" evidence="2">
    <location>
        <begin position="224"/>
        <end position="246"/>
    </location>
</feature>
<feature type="compositionally biased region" description="Low complexity" evidence="2">
    <location>
        <begin position="422"/>
        <end position="454"/>
    </location>
</feature>
<feature type="compositionally biased region" description="Acidic residues" evidence="2">
    <location>
        <begin position="600"/>
        <end position="619"/>
    </location>
</feature>
<comment type="similarity">
    <text evidence="1">Belongs to the BTG family.</text>
</comment>
<gene>
    <name evidence="4" type="ORF">BDZ90DRAFT_124781</name>
</gene>
<dbReference type="SMART" id="SM00099">
    <property type="entry name" value="btg1"/>
    <property type="match status" value="1"/>
</dbReference>
<dbReference type="InterPro" id="IPR036054">
    <property type="entry name" value="BTG-like_sf"/>
</dbReference>
<protein>
    <recommendedName>
        <fullName evidence="3">Anti-proliferative protein domain-containing protein</fullName>
    </recommendedName>
</protein>
<dbReference type="GeneID" id="37025143"/>
<evidence type="ECO:0000313" key="5">
    <source>
        <dbReference type="Proteomes" id="UP000245884"/>
    </source>
</evidence>
<feature type="region of interest" description="Disordered" evidence="2">
    <location>
        <begin position="221"/>
        <end position="296"/>
    </location>
</feature>
<feature type="compositionally biased region" description="Basic residues" evidence="2">
    <location>
        <begin position="625"/>
        <end position="646"/>
    </location>
</feature>
<dbReference type="STRING" id="1569628.A0A316UGT3"/>
<evidence type="ECO:0000259" key="3">
    <source>
        <dbReference type="SMART" id="SM00099"/>
    </source>
</evidence>
<dbReference type="Pfam" id="PF07742">
    <property type="entry name" value="BTG"/>
    <property type="match status" value="1"/>
</dbReference>
<dbReference type="SUPFAM" id="SSF160696">
    <property type="entry name" value="BTG domain-like"/>
    <property type="match status" value="1"/>
</dbReference>
<feature type="compositionally biased region" description="Basic and acidic residues" evidence="2">
    <location>
        <begin position="272"/>
        <end position="286"/>
    </location>
</feature>
<dbReference type="Proteomes" id="UP000245884">
    <property type="component" value="Unassembled WGS sequence"/>
</dbReference>
<feature type="compositionally biased region" description="Acidic residues" evidence="2">
    <location>
        <begin position="333"/>
        <end position="345"/>
    </location>
</feature>
<name>A0A316UGT3_9BASI</name>
<sequence length="776" mass="80670">MHNEVAAAASYLSSLLLIPNHATPPPTASLDAFKATVCDALCSAYSNKWHAQDPEKGSGARALHWQPGPGGEGCSLLVTAACKRHGLTVAAGQQWTLWVDPSCVALRLGPGPGRNGAANLIGGASASEGFKVIYGSLPLPKTAAGYSHVTVNTSPTVSFARATSRAAIISRPLPATNRVPSVTVSPSTPALDRVADSADVTPVVPWNAQFALGHHLGIRRARRSSSASTSSSATSSNSSSRDSLASGGRQSLEASSSIGTSLPASSPPATWDKLDNEASADADEKNNSVALSPASSTPLSLKNVDLLGLGLEDCGLDEADAIAPEDAVSVADVEQDDEERDGEGDDTIRSLNEADETICPAGTEEKITAAAIASLPVATNVQQRPRVQHSRSSSTVSSASSSVTSFDNGNVGVLGGGVKLGGASTASSSGASGNRRSRAMSGASSMSSSSRSARQTQHSRTLSRTGGWAAQQQQQVQQQAYFQHQQPAVNALGMANMIQQPYQHSQPQVFEFAPVPQQSHASVNAYPSAPPLEKVGLLKRREAGPLTVVVDEVDSAPALLDKPNDTGKLGSLSPLSPTTSLPLASPALSSCTSSSFRTEDGEEDDDEEGEEEEEGDSDDKENAGKPRRTRTRGRRSRGRGAGRAARRAAAAAAAAAATAACLPPGVAALPTPPMPSTSPLPPSMAWGKPGMIRDSPHLQQFGRMSPMVGQQQHFTPPMHQHAIPARPSYGLPPPQQYQQPHFVPRPHMHHAPALPSPLMNSNAPHTRPAPAAGGWW</sequence>
<feature type="compositionally biased region" description="Low complexity" evidence="2">
    <location>
        <begin position="571"/>
        <end position="595"/>
    </location>
</feature>
<feature type="region of interest" description="Disordered" evidence="2">
    <location>
        <begin position="422"/>
        <end position="470"/>
    </location>
</feature>
<feature type="region of interest" description="Disordered" evidence="2">
    <location>
        <begin position="558"/>
        <end position="646"/>
    </location>
</feature>
<dbReference type="Gene3D" id="3.90.640.90">
    <property type="entry name" value="Anti-proliferative protein, N-terminal domain"/>
    <property type="match status" value="1"/>
</dbReference>
<feature type="region of interest" description="Disordered" evidence="2">
    <location>
        <begin position="381"/>
        <end position="408"/>
    </location>
</feature>
<feature type="compositionally biased region" description="Polar residues" evidence="2">
    <location>
        <begin position="455"/>
        <end position="464"/>
    </location>
</feature>
<feature type="region of interest" description="Disordered" evidence="2">
    <location>
        <begin position="329"/>
        <end position="350"/>
    </location>
</feature>
<dbReference type="InterPro" id="IPR033332">
    <property type="entry name" value="BTG"/>
</dbReference>
<dbReference type="PANTHER" id="PTHR22978">
    <property type="entry name" value="B-CELL TRANSLOCATION GENE"/>
    <property type="match status" value="1"/>
</dbReference>
<evidence type="ECO:0000256" key="2">
    <source>
        <dbReference type="SAM" id="MobiDB-lite"/>
    </source>
</evidence>
<dbReference type="RefSeq" id="XP_025359071.1">
    <property type="nucleotide sequence ID" value="XM_025503320.1"/>
</dbReference>
<dbReference type="EMBL" id="KZ819681">
    <property type="protein sequence ID" value="PWN24459.1"/>
    <property type="molecule type" value="Genomic_DNA"/>
</dbReference>
<dbReference type="PANTHER" id="PTHR22978:SF22">
    <property type="entry name" value="BTG FAMILY PROTEIN"/>
    <property type="match status" value="1"/>
</dbReference>
<dbReference type="GO" id="GO:0005737">
    <property type="term" value="C:cytoplasm"/>
    <property type="evidence" value="ECO:0007669"/>
    <property type="project" value="TreeGrafter"/>
</dbReference>
<dbReference type="AlphaFoldDB" id="A0A316UGT3"/>
<feature type="compositionally biased region" description="Low complexity" evidence="2">
    <location>
        <begin position="390"/>
        <end position="408"/>
    </location>
</feature>
<reference evidence="4 5" key="1">
    <citation type="journal article" date="2018" name="Mol. Biol. Evol.">
        <title>Broad Genomic Sampling Reveals a Smut Pathogenic Ancestry of the Fungal Clade Ustilaginomycotina.</title>
        <authorList>
            <person name="Kijpornyongpan T."/>
            <person name="Mondo S.J."/>
            <person name="Barry K."/>
            <person name="Sandor L."/>
            <person name="Lee J."/>
            <person name="Lipzen A."/>
            <person name="Pangilinan J."/>
            <person name="LaButti K."/>
            <person name="Hainaut M."/>
            <person name="Henrissat B."/>
            <person name="Grigoriev I.V."/>
            <person name="Spatafora J.W."/>
            <person name="Aime M.C."/>
        </authorList>
    </citation>
    <scope>NUCLEOTIDE SEQUENCE [LARGE SCALE GENOMIC DNA]</scope>
    <source>
        <strain evidence="4 5">MCA 5214</strain>
    </source>
</reference>
<dbReference type="OrthoDB" id="19928at2759"/>
<accession>A0A316UGT3</accession>
<evidence type="ECO:0000313" key="4">
    <source>
        <dbReference type="EMBL" id="PWN24459.1"/>
    </source>
</evidence>
<feature type="domain" description="Anti-proliferative protein" evidence="3">
    <location>
        <begin position="1"/>
        <end position="111"/>
    </location>
</feature>
<keyword evidence="5" id="KW-1185">Reference proteome</keyword>
<feature type="compositionally biased region" description="Polar residues" evidence="2">
    <location>
        <begin position="248"/>
        <end position="268"/>
    </location>
</feature>